<keyword evidence="3 9" id="KW-0547">Nucleotide-binding</keyword>
<feature type="binding site" evidence="9">
    <location>
        <position position="246"/>
    </location>
    <ligand>
        <name>substrate</name>
    </ligand>
</feature>
<dbReference type="PANTHER" id="PTHR10584:SF166">
    <property type="entry name" value="RIBOKINASE"/>
    <property type="match status" value="1"/>
</dbReference>
<comment type="activity regulation">
    <text evidence="9">Activated by a monovalent cation that binds near, but not in, the active site. The most likely occupant of the site in vivo is potassium. Ion binding induces a conformational change that may alter substrate affinity.</text>
</comment>
<feature type="binding site" evidence="9">
    <location>
        <position position="181"/>
    </location>
    <ligand>
        <name>ATP</name>
        <dbReference type="ChEBI" id="CHEBI:30616"/>
    </ligand>
</feature>
<dbReference type="SUPFAM" id="SSF53613">
    <property type="entry name" value="Ribokinase-like"/>
    <property type="match status" value="1"/>
</dbReference>
<gene>
    <name evidence="9" type="primary">rbsK</name>
    <name evidence="11" type="ORF">K1X15_21085</name>
</gene>
<feature type="binding site" evidence="9">
    <location>
        <position position="242"/>
    </location>
    <ligand>
        <name>K(+)</name>
        <dbReference type="ChEBI" id="CHEBI:29103"/>
    </ligand>
</feature>
<feature type="binding site" evidence="9">
    <location>
        <position position="276"/>
    </location>
    <ligand>
        <name>K(+)</name>
        <dbReference type="ChEBI" id="CHEBI:29103"/>
    </ligand>
</feature>
<evidence type="ECO:0000259" key="10">
    <source>
        <dbReference type="Pfam" id="PF00294"/>
    </source>
</evidence>
<keyword evidence="12" id="KW-1185">Reference proteome</keyword>
<organism evidence="11 12">
    <name type="scientific">Devosia salina</name>
    <dbReference type="NCBI Taxonomy" id="2860336"/>
    <lineage>
        <taxon>Bacteria</taxon>
        <taxon>Pseudomonadati</taxon>
        <taxon>Pseudomonadota</taxon>
        <taxon>Alphaproteobacteria</taxon>
        <taxon>Hyphomicrobiales</taxon>
        <taxon>Devosiaceae</taxon>
        <taxon>Devosia</taxon>
    </lineage>
</organism>
<dbReference type="InterPro" id="IPR011611">
    <property type="entry name" value="PfkB_dom"/>
</dbReference>
<comment type="subcellular location">
    <subcellularLocation>
        <location evidence="9">Cytoplasm</location>
    </subcellularLocation>
</comment>
<evidence type="ECO:0000256" key="5">
    <source>
        <dbReference type="ARBA" id="ARBA00022840"/>
    </source>
</evidence>
<keyword evidence="6 9" id="KW-0460">Magnesium</keyword>
<dbReference type="EMBL" id="CP080590">
    <property type="protein sequence ID" value="QYO77017.1"/>
    <property type="molecule type" value="Genomic_DNA"/>
</dbReference>
<comment type="pathway">
    <text evidence="9">Carbohydrate metabolism; D-ribose degradation; D-ribose 5-phosphate from beta-D-ribopyranose: step 2/2.</text>
</comment>
<keyword evidence="9" id="KW-0963">Cytoplasm</keyword>
<comment type="catalytic activity">
    <reaction evidence="9">
        <text>D-ribose + ATP = D-ribose 5-phosphate + ADP + H(+)</text>
        <dbReference type="Rhea" id="RHEA:13697"/>
        <dbReference type="ChEBI" id="CHEBI:15378"/>
        <dbReference type="ChEBI" id="CHEBI:30616"/>
        <dbReference type="ChEBI" id="CHEBI:47013"/>
        <dbReference type="ChEBI" id="CHEBI:78346"/>
        <dbReference type="ChEBI" id="CHEBI:456216"/>
        <dbReference type="EC" id="2.7.1.15"/>
    </reaction>
</comment>
<feature type="binding site" evidence="9">
    <location>
        <position position="281"/>
    </location>
    <ligand>
        <name>K(+)</name>
        <dbReference type="ChEBI" id="CHEBI:29103"/>
    </ligand>
</feature>
<feature type="active site" description="Proton acceptor" evidence="9">
    <location>
        <position position="246"/>
    </location>
</feature>
<feature type="binding site" evidence="9">
    <location>
        <begin position="214"/>
        <end position="219"/>
    </location>
    <ligand>
        <name>ATP</name>
        <dbReference type="ChEBI" id="CHEBI:30616"/>
    </ligand>
</feature>
<evidence type="ECO:0000256" key="7">
    <source>
        <dbReference type="ARBA" id="ARBA00022958"/>
    </source>
</evidence>
<dbReference type="InterPro" id="IPR011877">
    <property type="entry name" value="Ribokinase"/>
</dbReference>
<feature type="binding site" evidence="9">
    <location>
        <position position="240"/>
    </location>
    <ligand>
        <name>K(+)</name>
        <dbReference type="ChEBI" id="CHEBI:29103"/>
    </ligand>
</feature>
<name>A0ABX8WK12_9HYPH</name>
<dbReference type="PANTHER" id="PTHR10584">
    <property type="entry name" value="SUGAR KINASE"/>
    <property type="match status" value="1"/>
</dbReference>
<keyword evidence="8 9" id="KW-0119">Carbohydrate metabolism</keyword>
<dbReference type="EC" id="2.7.1.15" evidence="9"/>
<reference evidence="11 12" key="1">
    <citation type="submission" date="2021-08" db="EMBL/GenBank/DDBJ databases">
        <title>Devosia salina sp. nov., isolated from the South China Sea sediment.</title>
        <authorList>
            <person name="Zhou Z."/>
        </authorList>
    </citation>
    <scope>NUCLEOTIDE SEQUENCE [LARGE SCALE GENOMIC DNA]</scope>
    <source>
        <strain evidence="11 12">SCS-3</strain>
    </source>
</reference>
<feature type="binding site" evidence="9">
    <location>
        <position position="279"/>
    </location>
    <ligand>
        <name>K(+)</name>
        <dbReference type="ChEBI" id="CHEBI:29103"/>
    </ligand>
</feature>
<comment type="caution">
    <text evidence="9">Lacks conserved residue(s) required for the propagation of feature annotation.</text>
</comment>
<evidence type="ECO:0000313" key="12">
    <source>
        <dbReference type="Proteomes" id="UP000825799"/>
    </source>
</evidence>
<evidence type="ECO:0000313" key="11">
    <source>
        <dbReference type="EMBL" id="QYO77017.1"/>
    </source>
</evidence>
<comment type="subunit">
    <text evidence="9">Homodimer.</text>
</comment>
<dbReference type="InterPro" id="IPR002139">
    <property type="entry name" value="Ribo/fructo_kinase"/>
</dbReference>
<evidence type="ECO:0000256" key="3">
    <source>
        <dbReference type="ARBA" id="ARBA00022741"/>
    </source>
</evidence>
<evidence type="ECO:0000256" key="4">
    <source>
        <dbReference type="ARBA" id="ARBA00022777"/>
    </source>
</evidence>
<dbReference type="CDD" id="cd01174">
    <property type="entry name" value="ribokinase"/>
    <property type="match status" value="1"/>
</dbReference>
<comment type="function">
    <text evidence="9">Catalyzes the phosphorylation of ribose at O-5 in a reaction requiring ATP and magnesium. The resulting D-ribose-5-phosphate can then be used either for sythesis of nucleotides, histidine, and tryptophan, or as a component of the pentose phosphate pathway.</text>
</comment>
<dbReference type="HAMAP" id="MF_01987">
    <property type="entry name" value="Ribokinase"/>
    <property type="match status" value="1"/>
</dbReference>
<evidence type="ECO:0000256" key="1">
    <source>
        <dbReference type="ARBA" id="ARBA00022679"/>
    </source>
</evidence>
<evidence type="ECO:0000256" key="8">
    <source>
        <dbReference type="ARBA" id="ARBA00023277"/>
    </source>
</evidence>
<dbReference type="Gene3D" id="3.40.1190.20">
    <property type="match status" value="1"/>
</dbReference>
<comment type="cofactor">
    <cofactor evidence="9">
        <name>Mg(2+)</name>
        <dbReference type="ChEBI" id="CHEBI:18420"/>
    </cofactor>
    <text evidence="9">Requires a divalent cation, most likely magnesium in vivo, as an electrophilic catalyst to aid phosphoryl group transfer. It is the chelate of the metal and the nucleotide that is the actual substrate.</text>
</comment>
<feature type="domain" description="Carbohydrate kinase PfkB" evidence="10">
    <location>
        <begin position="2"/>
        <end position="287"/>
    </location>
</feature>
<keyword evidence="4 9" id="KW-0418">Kinase</keyword>
<evidence type="ECO:0000256" key="9">
    <source>
        <dbReference type="HAMAP-Rule" id="MF_01987"/>
    </source>
</evidence>
<feature type="binding site" evidence="9">
    <location>
        <position position="137"/>
    </location>
    <ligand>
        <name>substrate</name>
    </ligand>
</feature>
<keyword evidence="2 9" id="KW-0479">Metal-binding</keyword>
<keyword evidence="7 9" id="KW-0630">Potassium</keyword>
<accession>A0ABX8WK12</accession>
<proteinExistence type="inferred from homology"/>
<sequence>MITVFGSTNLDQIGTVTRLPKPGETVAGGTFSMAPGGKGANQALAARRAGANVRHVSAVGDDAFADLALALLKDGGVDLSGMRKAEAATGIAMIFVDAAGENVIAILPGANGTVSPADAEEGLAGLSAGDTLLVQQEVPQAATRRALELAREKGARSILNTAPFLPDTAKLAPLADIVVANETEFSLLSGRPIDQLDAAMQDWVNRTGRTIVVTLGPEGARARTPDGPIAVQAHKVKPVDTVGAGDTFCGYLAAGLDAGHDLGTALRRAAVAGSLACLKPGAQPAIPMKADVDEVLGG</sequence>
<keyword evidence="5 9" id="KW-0067">ATP-binding</keyword>
<dbReference type="RefSeq" id="WP_220305479.1">
    <property type="nucleotide sequence ID" value="NZ_CP080590.1"/>
</dbReference>
<dbReference type="Proteomes" id="UP000825799">
    <property type="component" value="Chromosome"/>
</dbReference>
<keyword evidence="1 9" id="KW-0808">Transferase</keyword>
<feature type="binding site" evidence="9">
    <location>
        <begin position="37"/>
        <end position="41"/>
    </location>
    <ligand>
        <name>substrate</name>
    </ligand>
</feature>
<feature type="binding site" evidence="9">
    <location>
        <begin position="9"/>
        <end position="11"/>
    </location>
    <ligand>
        <name>substrate</name>
    </ligand>
</feature>
<comment type="similarity">
    <text evidence="9">Belongs to the carbohydrate kinase PfkB family. Ribokinase subfamily.</text>
</comment>
<evidence type="ECO:0000256" key="6">
    <source>
        <dbReference type="ARBA" id="ARBA00022842"/>
    </source>
</evidence>
<evidence type="ECO:0000256" key="2">
    <source>
        <dbReference type="ARBA" id="ARBA00022723"/>
    </source>
</evidence>
<dbReference type="PRINTS" id="PR00990">
    <property type="entry name" value="RIBOKINASE"/>
</dbReference>
<feature type="binding site" evidence="9">
    <location>
        <begin position="245"/>
        <end position="246"/>
    </location>
    <ligand>
        <name>ATP</name>
        <dbReference type="ChEBI" id="CHEBI:30616"/>
    </ligand>
</feature>
<dbReference type="InterPro" id="IPR029056">
    <property type="entry name" value="Ribokinase-like"/>
</dbReference>
<dbReference type="Pfam" id="PF00294">
    <property type="entry name" value="PfkB"/>
    <property type="match status" value="1"/>
</dbReference>
<protein>
    <recommendedName>
        <fullName evidence="9">Ribokinase</fullName>
        <shortName evidence="9">RK</shortName>
        <ecNumber evidence="9">2.7.1.15</ecNumber>
    </recommendedName>
</protein>